<dbReference type="PANTHER" id="PTHR48041:SF91">
    <property type="entry name" value="ABC TRANSPORTER G FAMILY MEMBER 28"/>
    <property type="match status" value="1"/>
</dbReference>
<comment type="subcellular location">
    <subcellularLocation>
        <location evidence="1">Membrane</location>
        <topology evidence="1">Multi-pass membrane protein</topology>
    </subcellularLocation>
</comment>
<name>D8U592_VOLCA</name>
<keyword evidence="2" id="KW-0813">Transport</keyword>
<gene>
    <name evidence="6" type="ORF">VOLCADRAFT_48578</name>
</gene>
<accession>D8U592</accession>
<dbReference type="GeneID" id="9616940"/>
<evidence type="ECO:0000313" key="6">
    <source>
        <dbReference type="EMBL" id="EFJ45172.1"/>
    </source>
</evidence>
<dbReference type="EMBL" id="GL378359">
    <property type="protein sequence ID" value="EFJ45172.1"/>
    <property type="molecule type" value="Genomic_DNA"/>
</dbReference>
<feature type="non-terminal residue" evidence="6">
    <location>
        <position position="1"/>
    </location>
</feature>
<dbReference type="InterPro" id="IPR027417">
    <property type="entry name" value="P-loop_NTPase"/>
</dbReference>
<dbReference type="InParanoid" id="D8U592"/>
<dbReference type="GO" id="GO:0016020">
    <property type="term" value="C:membrane"/>
    <property type="evidence" value="ECO:0007669"/>
    <property type="project" value="UniProtKB-SubCell"/>
</dbReference>
<evidence type="ECO:0000313" key="7">
    <source>
        <dbReference type="Proteomes" id="UP000001058"/>
    </source>
</evidence>
<keyword evidence="3" id="KW-0812">Transmembrane</keyword>
<sequence length="98" mass="10334">IGSALKRGISGGQAKRTNVGIALITNPLVLFLDEPTSGLDSFTAREVMEVVRSLATDGTTICATIHSPSSACFSLFDRVMVLASGWTVYFGEPGERLG</sequence>
<organism evidence="7">
    <name type="scientific">Volvox carteri f. nagariensis</name>
    <dbReference type="NCBI Taxonomy" id="3068"/>
    <lineage>
        <taxon>Eukaryota</taxon>
        <taxon>Viridiplantae</taxon>
        <taxon>Chlorophyta</taxon>
        <taxon>core chlorophytes</taxon>
        <taxon>Chlorophyceae</taxon>
        <taxon>CS clade</taxon>
        <taxon>Chlamydomonadales</taxon>
        <taxon>Volvocaceae</taxon>
        <taxon>Volvox</taxon>
    </lineage>
</organism>
<dbReference type="Gene3D" id="3.40.50.300">
    <property type="entry name" value="P-loop containing nucleotide triphosphate hydrolases"/>
    <property type="match status" value="1"/>
</dbReference>
<dbReference type="KEGG" id="vcn:VOLCADRAFT_48578"/>
<evidence type="ECO:0000256" key="3">
    <source>
        <dbReference type="ARBA" id="ARBA00022692"/>
    </source>
</evidence>
<dbReference type="eggNOG" id="KOG0061">
    <property type="taxonomic scope" value="Eukaryota"/>
</dbReference>
<dbReference type="InterPro" id="IPR050352">
    <property type="entry name" value="ABCG_transporters"/>
</dbReference>
<proteinExistence type="predicted"/>
<evidence type="ECO:0000256" key="5">
    <source>
        <dbReference type="ARBA" id="ARBA00023136"/>
    </source>
</evidence>
<keyword evidence="5" id="KW-0472">Membrane</keyword>
<protein>
    <recommendedName>
        <fullName evidence="8">ABC transporter domain-containing protein</fullName>
    </recommendedName>
</protein>
<evidence type="ECO:0000256" key="4">
    <source>
        <dbReference type="ARBA" id="ARBA00022989"/>
    </source>
</evidence>
<dbReference type="SUPFAM" id="SSF52540">
    <property type="entry name" value="P-loop containing nucleoside triphosphate hydrolases"/>
    <property type="match status" value="1"/>
</dbReference>
<dbReference type="GO" id="GO:0042626">
    <property type="term" value="F:ATPase-coupled transmembrane transporter activity"/>
    <property type="evidence" value="ECO:0007669"/>
    <property type="project" value="TreeGrafter"/>
</dbReference>
<keyword evidence="4" id="KW-1133">Transmembrane helix</keyword>
<dbReference type="PANTHER" id="PTHR48041">
    <property type="entry name" value="ABC TRANSPORTER G FAMILY MEMBER 28"/>
    <property type="match status" value="1"/>
</dbReference>
<evidence type="ECO:0000256" key="2">
    <source>
        <dbReference type="ARBA" id="ARBA00022448"/>
    </source>
</evidence>
<dbReference type="RefSeq" id="XP_002953848.1">
    <property type="nucleotide sequence ID" value="XM_002953802.1"/>
</dbReference>
<dbReference type="OrthoDB" id="66620at2759"/>
<evidence type="ECO:0000256" key="1">
    <source>
        <dbReference type="ARBA" id="ARBA00004141"/>
    </source>
</evidence>
<feature type="non-terminal residue" evidence="6">
    <location>
        <position position="98"/>
    </location>
</feature>
<keyword evidence="7" id="KW-1185">Reference proteome</keyword>
<reference evidence="6 7" key="1">
    <citation type="journal article" date="2010" name="Science">
        <title>Genomic analysis of organismal complexity in the multicellular green alga Volvox carteri.</title>
        <authorList>
            <person name="Prochnik S.E."/>
            <person name="Umen J."/>
            <person name="Nedelcu A.M."/>
            <person name="Hallmann A."/>
            <person name="Miller S.M."/>
            <person name="Nishii I."/>
            <person name="Ferris P."/>
            <person name="Kuo A."/>
            <person name="Mitros T."/>
            <person name="Fritz-Laylin L.K."/>
            <person name="Hellsten U."/>
            <person name="Chapman J."/>
            <person name="Simakov O."/>
            <person name="Rensing S.A."/>
            <person name="Terry A."/>
            <person name="Pangilinan J."/>
            <person name="Kapitonov V."/>
            <person name="Jurka J."/>
            <person name="Salamov A."/>
            <person name="Shapiro H."/>
            <person name="Schmutz J."/>
            <person name="Grimwood J."/>
            <person name="Lindquist E."/>
            <person name="Lucas S."/>
            <person name="Grigoriev I.V."/>
            <person name="Schmitt R."/>
            <person name="Kirk D."/>
            <person name="Rokhsar D.S."/>
        </authorList>
    </citation>
    <scope>NUCLEOTIDE SEQUENCE [LARGE SCALE GENOMIC DNA]</scope>
    <source>
        <strain evidence="7">f. Nagariensis / Eve</strain>
    </source>
</reference>
<dbReference type="Proteomes" id="UP000001058">
    <property type="component" value="Unassembled WGS sequence"/>
</dbReference>
<evidence type="ECO:0008006" key="8">
    <source>
        <dbReference type="Google" id="ProtNLM"/>
    </source>
</evidence>
<dbReference type="AlphaFoldDB" id="D8U592"/>